<dbReference type="Proteomes" id="UP000219439">
    <property type="component" value="Unassembled WGS sequence"/>
</dbReference>
<protein>
    <submittedName>
        <fullName evidence="2">Uncharacterized protein</fullName>
    </submittedName>
</protein>
<feature type="transmembrane region" description="Helical" evidence="1">
    <location>
        <begin position="52"/>
        <end position="70"/>
    </location>
</feature>
<dbReference type="AlphaFoldDB" id="A0A285PM43"/>
<evidence type="ECO:0000313" key="3">
    <source>
        <dbReference type="Proteomes" id="UP000219439"/>
    </source>
</evidence>
<evidence type="ECO:0000256" key="1">
    <source>
        <dbReference type="SAM" id="Phobius"/>
    </source>
</evidence>
<keyword evidence="1" id="KW-0472">Membrane</keyword>
<accession>A0A285PM43</accession>
<organism evidence="2 3">
    <name type="scientific">Cohaesibacter gelatinilyticus</name>
    <dbReference type="NCBI Taxonomy" id="372072"/>
    <lineage>
        <taxon>Bacteria</taxon>
        <taxon>Pseudomonadati</taxon>
        <taxon>Pseudomonadota</taxon>
        <taxon>Alphaproteobacteria</taxon>
        <taxon>Hyphomicrobiales</taxon>
        <taxon>Cohaesibacteraceae</taxon>
    </lineage>
</organism>
<evidence type="ECO:0000313" key="2">
    <source>
        <dbReference type="EMBL" id="SNZ21206.1"/>
    </source>
</evidence>
<reference evidence="2 3" key="1">
    <citation type="submission" date="2017-09" db="EMBL/GenBank/DDBJ databases">
        <authorList>
            <person name="Ehlers B."/>
            <person name="Leendertz F.H."/>
        </authorList>
    </citation>
    <scope>NUCLEOTIDE SEQUENCE [LARGE SCALE GENOMIC DNA]</scope>
    <source>
        <strain evidence="2 3">DSM 18289</strain>
    </source>
</reference>
<sequence>MTGPKRNTKLRKYKKNLNMIYPDLFLLHLTIEESQMSCHLVGWFALRTCLDLNHWWIVCYVIAFILRNLLSTSHAK</sequence>
<keyword evidence="1" id="KW-0812">Transmembrane</keyword>
<proteinExistence type="predicted"/>
<keyword evidence="1" id="KW-1133">Transmembrane helix</keyword>
<gene>
    <name evidence="2" type="ORF">SAMN06265368_4323</name>
</gene>
<dbReference type="EMBL" id="OBEL01000007">
    <property type="protein sequence ID" value="SNZ21206.1"/>
    <property type="molecule type" value="Genomic_DNA"/>
</dbReference>
<keyword evidence="3" id="KW-1185">Reference proteome</keyword>
<name>A0A285PM43_9HYPH</name>